<evidence type="ECO:0000259" key="4">
    <source>
        <dbReference type="PROSITE" id="PS51138"/>
    </source>
</evidence>
<dbReference type="InterPro" id="IPR033485">
    <property type="entry name" value="EMSY-LIKE_plant"/>
</dbReference>
<gene>
    <name evidence="5" type="ORF">CSSPTR1EN2_LOCUS11537</name>
</gene>
<dbReference type="Pfam" id="PF03735">
    <property type="entry name" value="ENT"/>
    <property type="match status" value="1"/>
</dbReference>
<dbReference type="PANTHER" id="PTHR33432">
    <property type="entry name" value="PROTEIN EMSY-LIKE 4"/>
    <property type="match status" value="1"/>
</dbReference>
<feature type="region of interest" description="Disordered" evidence="3">
    <location>
        <begin position="272"/>
        <end position="292"/>
    </location>
</feature>
<dbReference type="Gene3D" id="2.30.30.140">
    <property type="match status" value="1"/>
</dbReference>
<evidence type="ECO:0000256" key="1">
    <source>
        <dbReference type="ARBA" id="ARBA00004123"/>
    </source>
</evidence>
<feature type="compositionally biased region" description="Low complexity" evidence="3">
    <location>
        <begin position="322"/>
        <end position="334"/>
    </location>
</feature>
<evidence type="ECO:0000256" key="3">
    <source>
        <dbReference type="SAM" id="MobiDB-lite"/>
    </source>
</evidence>
<accession>A0ABP0U8S7</accession>
<comment type="subcellular location">
    <subcellularLocation>
        <location evidence="1">Nucleus</location>
    </subcellularLocation>
</comment>
<dbReference type="SUPFAM" id="SSF63748">
    <property type="entry name" value="Tudor/PWWP/MBT"/>
    <property type="match status" value="1"/>
</dbReference>
<dbReference type="PANTHER" id="PTHR33432:SF22">
    <property type="entry name" value="OS10G0436850 PROTEIN"/>
    <property type="match status" value="1"/>
</dbReference>
<dbReference type="InterPro" id="IPR036142">
    <property type="entry name" value="ENT_dom-like_sf"/>
</dbReference>
<keyword evidence="2" id="KW-0539">Nucleus</keyword>
<dbReference type="SUPFAM" id="SSF158639">
    <property type="entry name" value="ENT-like"/>
    <property type="match status" value="1"/>
</dbReference>
<dbReference type="PROSITE" id="PS51138">
    <property type="entry name" value="ENT"/>
    <property type="match status" value="1"/>
</dbReference>
<feature type="region of interest" description="Disordered" evidence="3">
    <location>
        <begin position="320"/>
        <end position="343"/>
    </location>
</feature>
<reference evidence="5" key="1">
    <citation type="submission" date="2024-02" db="EMBL/GenBank/DDBJ databases">
        <authorList>
            <consortium name="ELIXIR-Norway"/>
            <consortium name="Elixir Norway"/>
        </authorList>
    </citation>
    <scope>NUCLEOTIDE SEQUENCE</scope>
</reference>
<feature type="domain" description="ENT" evidence="4">
    <location>
        <begin position="34"/>
        <end position="121"/>
    </location>
</feature>
<evidence type="ECO:0000313" key="5">
    <source>
        <dbReference type="EMBL" id="CAK9213039.1"/>
    </source>
</evidence>
<evidence type="ECO:0000256" key="2">
    <source>
        <dbReference type="ARBA" id="ARBA00023242"/>
    </source>
</evidence>
<protein>
    <recommendedName>
        <fullName evidence="4">ENT domain-containing protein</fullName>
    </recommendedName>
</protein>
<dbReference type="InterPro" id="IPR005491">
    <property type="entry name" value="ENT_dom"/>
</dbReference>
<dbReference type="SMART" id="SM01191">
    <property type="entry name" value="ENT"/>
    <property type="match status" value="1"/>
</dbReference>
<dbReference type="EMBL" id="OZ019911">
    <property type="protein sequence ID" value="CAK9213039.1"/>
    <property type="molecule type" value="Genomic_DNA"/>
</dbReference>
<dbReference type="Proteomes" id="UP001497512">
    <property type="component" value="Chromosome 19"/>
</dbReference>
<proteinExistence type="predicted"/>
<keyword evidence="6" id="KW-1185">Reference proteome</keyword>
<name>A0ABP0U8S7_9BRYO</name>
<dbReference type="CDD" id="cd20404">
    <property type="entry name" value="Tudor_Agenet_AtEML-like"/>
    <property type="match status" value="1"/>
</dbReference>
<dbReference type="Gene3D" id="1.10.1240.40">
    <property type="entry name" value="ENT domain"/>
    <property type="match status" value="1"/>
</dbReference>
<organism evidence="5 6">
    <name type="scientific">Sphagnum troendelagicum</name>
    <dbReference type="NCBI Taxonomy" id="128251"/>
    <lineage>
        <taxon>Eukaryota</taxon>
        <taxon>Viridiplantae</taxon>
        <taxon>Streptophyta</taxon>
        <taxon>Embryophyta</taxon>
        <taxon>Bryophyta</taxon>
        <taxon>Sphagnophytina</taxon>
        <taxon>Sphagnopsida</taxon>
        <taxon>Sphagnales</taxon>
        <taxon>Sphagnaceae</taxon>
        <taxon>Sphagnum</taxon>
    </lineage>
</organism>
<evidence type="ECO:0000313" key="6">
    <source>
        <dbReference type="Proteomes" id="UP001497512"/>
    </source>
</evidence>
<sequence>MQSSSLFAPTSQVSGRCADGCWSEGEGEEKVVEQQQQVRKLELEAYAAVLRAFGAQSEVLTWAKERLMSDLRKELRVTEEQHWMILGEVDDVLREYWPGGGASSRMLLAAAGGGSTAAVMDGNANTLQSRKKQKTTEPVGSPFVESAGIAAASTGGGWTQGGVSTKRGGGGVGAPRAKKAAALKPVVASQPGVLGFDIPVDNWLGRRVKTRWPDDTCFYEAVITRYDRERGLHALVYDMDTLDETWEWVNLKDMNKNDLLWVDAPRVSLAGKRVPPEEGAGMGRDSVTTTTQGIKWQETTVGSSGVLSALMLGKQKNSQRGQQAISISSPQQQQVARPWGGSGSSATHLDIVGLASRKGSSSVEVPDFAPLLMKDTDAAALEQEESMDKLEHIRKMASEHEVMLHRALADVGESEDDSDN</sequence>